<dbReference type="AlphaFoldDB" id="A0A061GXY3"/>
<keyword evidence="2" id="KW-1185">Reference proteome</keyword>
<name>A0A061GXY3_THECC</name>
<dbReference type="EMBL" id="CM001887">
    <property type="protein sequence ID" value="EOY34331.1"/>
    <property type="molecule type" value="Genomic_DNA"/>
</dbReference>
<dbReference type="HOGENOM" id="CLU_1506026_0_0_1"/>
<sequence>MLMQICNGYKFLSEDISMFLNVSNIFCMCLPRNDYIKMLKCSRNMQGYFHLLQLDHMISIVNWYFHYWMVPVLHFQFILVQHNGKARSKLKATANAFISRDCSHIQTSFLIRKSNQFIHHKACTYVSFPFMPQTSWQRQVQTLLKVKVSSLLAEYICWCASLAYDICLLSDSSCLSALL</sequence>
<dbReference type="InParanoid" id="A0A061GXY3"/>
<evidence type="ECO:0000313" key="1">
    <source>
        <dbReference type="EMBL" id="EOY34331.1"/>
    </source>
</evidence>
<organism evidence="1 2">
    <name type="scientific">Theobroma cacao</name>
    <name type="common">Cacao</name>
    <name type="synonym">Cocoa</name>
    <dbReference type="NCBI Taxonomy" id="3641"/>
    <lineage>
        <taxon>Eukaryota</taxon>
        <taxon>Viridiplantae</taxon>
        <taxon>Streptophyta</taxon>
        <taxon>Embryophyta</taxon>
        <taxon>Tracheophyta</taxon>
        <taxon>Spermatophyta</taxon>
        <taxon>Magnoliopsida</taxon>
        <taxon>eudicotyledons</taxon>
        <taxon>Gunneridae</taxon>
        <taxon>Pentapetalae</taxon>
        <taxon>rosids</taxon>
        <taxon>malvids</taxon>
        <taxon>Malvales</taxon>
        <taxon>Malvaceae</taxon>
        <taxon>Byttnerioideae</taxon>
        <taxon>Theobroma</taxon>
    </lineage>
</organism>
<evidence type="ECO:0000313" key="2">
    <source>
        <dbReference type="Proteomes" id="UP000026915"/>
    </source>
</evidence>
<accession>A0A061GXY3</accession>
<proteinExistence type="predicted"/>
<reference evidence="1 2" key="1">
    <citation type="journal article" date="2013" name="Genome Biol.">
        <title>The genome sequence of the most widely cultivated cacao type and its use to identify candidate genes regulating pod color.</title>
        <authorList>
            <person name="Motamayor J.C."/>
            <person name="Mockaitis K."/>
            <person name="Schmutz J."/>
            <person name="Haiminen N."/>
            <person name="Iii D.L."/>
            <person name="Cornejo O."/>
            <person name="Findley S.D."/>
            <person name="Zheng P."/>
            <person name="Utro F."/>
            <person name="Royaert S."/>
            <person name="Saski C."/>
            <person name="Jenkins J."/>
            <person name="Podicheti R."/>
            <person name="Zhao M."/>
            <person name="Scheffler B.E."/>
            <person name="Stack J.C."/>
            <person name="Feltus F.A."/>
            <person name="Mustiga G.M."/>
            <person name="Amores F."/>
            <person name="Phillips W."/>
            <person name="Marelli J.P."/>
            <person name="May G.D."/>
            <person name="Shapiro H."/>
            <person name="Ma J."/>
            <person name="Bustamante C.D."/>
            <person name="Schnell R.J."/>
            <person name="Main D."/>
            <person name="Gilbert D."/>
            <person name="Parida L."/>
            <person name="Kuhn D.N."/>
        </authorList>
    </citation>
    <scope>NUCLEOTIDE SEQUENCE [LARGE SCALE GENOMIC DNA]</scope>
    <source>
        <strain evidence="2">cv. Matina 1-6</strain>
    </source>
</reference>
<protein>
    <submittedName>
        <fullName evidence="1">Uncharacterized protein</fullName>
    </submittedName>
</protein>
<dbReference type="Proteomes" id="UP000026915">
    <property type="component" value="Chromosome 9"/>
</dbReference>
<gene>
    <name evidence="1" type="ORF">TCM_042038</name>
</gene>
<dbReference type="Gramene" id="EOY34331">
    <property type="protein sequence ID" value="EOY34331"/>
    <property type="gene ID" value="TCM_042038"/>
</dbReference>